<gene>
    <name evidence="1" type="ORF">CQA69_03130</name>
</gene>
<keyword evidence="2" id="KW-1185">Reference proteome</keyword>
<dbReference type="GO" id="GO:0008168">
    <property type="term" value="F:methyltransferase activity"/>
    <property type="evidence" value="ECO:0007669"/>
    <property type="project" value="UniProtKB-KW"/>
</dbReference>
<name>A0A4U7BM65_9BACT</name>
<evidence type="ECO:0000313" key="1">
    <source>
        <dbReference type="EMBL" id="TKX31250.1"/>
    </source>
</evidence>
<dbReference type="Pfam" id="PF13489">
    <property type="entry name" value="Methyltransf_23"/>
    <property type="match status" value="1"/>
</dbReference>
<organism evidence="1 2">
    <name type="scientific">Campylobacter estrildidarum</name>
    <dbReference type="NCBI Taxonomy" id="2510189"/>
    <lineage>
        <taxon>Bacteria</taxon>
        <taxon>Pseudomonadati</taxon>
        <taxon>Campylobacterota</taxon>
        <taxon>Epsilonproteobacteria</taxon>
        <taxon>Campylobacterales</taxon>
        <taxon>Campylobacteraceae</taxon>
        <taxon>Campylobacter</taxon>
    </lineage>
</organism>
<dbReference type="OrthoDB" id="9802097at2"/>
<dbReference type="AlphaFoldDB" id="A0A4U7BM65"/>
<dbReference type="RefSeq" id="WP_137620374.1">
    <property type="nucleotide sequence ID" value="NZ_NXLZ01000004.1"/>
</dbReference>
<dbReference type="EMBL" id="NXLZ01000004">
    <property type="protein sequence ID" value="TKX31250.1"/>
    <property type="molecule type" value="Genomic_DNA"/>
</dbReference>
<proteinExistence type="predicted"/>
<dbReference type="InterPro" id="IPR029063">
    <property type="entry name" value="SAM-dependent_MTases_sf"/>
</dbReference>
<protein>
    <submittedName>
        <fullName evidence="1">Malonyl-[acyl-carrier protein] O-methyltransferase BioC</fullName>
    </submittedName>
</protein>
<dbReference type="Gene3D" id="3.40.50.150">
    <property type="entry name" value="Vaccinia Virus protein VP39"/>
    <property type="match status" value="1"/>
</dbReference>
<keyword evidence="1" id="KW-0489">Methyltransferase</keyword>
<dbReference type="Proteomes" id="UP000308838">
    <property type="component" value="Unassembled WGS sequence"/>
</dbReference>
<dbReference type="SUPFAM" id="SSF53335">
    <property type="entry name" value="S-adenosyl-L-methionine-dependent methyltransferases"/>
    <property type="match status" value="1"/>
</dbReference>
<evidence type="ECO:0000313" key="2">
    <source>
        <dbReference type="Proteomes" id="UP000308838"/>
    </source>
</evidence>
<dbReference type="GO" id="GO:0032259">
    <property type="term" value="P:methylation"/>
    <property type="evidence" value="ECO:0007669"/>
    <property type="project" value="UniProtKB-KW"/>
</dbReference>
<keyword evidence="1" id="KW-0808">Transferase</keyword>
<accession>A0A4U7BM65</accession>
<dbReference type="PANTHER" id="PTHR43861">
    <property type="entry name" value="TRANS-ACONITATE 2-METHYLTRANSFERASE-RELATED"/>
    <property type="match status" value="1"/>
</dbReference>
<comment type="caution">
    <text evidence="1">The sequence shown here is derived from an EMBL/GenBank/DDBJ whole genome shotgun (WGS) entry which is preliminary data.</text>
</comment>
<sequence length="225" mass="26431">MNFLKAKSSYQKAAKVQDWMGNKLCEKIPTNKIFDQVFEFGCAQGEFTQKLKKKIIFQKYILNDILDYKIQDKVEIFDMNDIASHPLSTQKFDLIASNATLQWLDLKKILPTLKNMLNLEGILLLSTFGEKNLEQIAKSTGFSLNYLSLFEIKKILQEYFFEIFIEEDFITLEFESSLEVFRHLKLSGVNSLGYHALSKTFLKDYEKRFQNKLTYHPIFIYVKKI</sequence>
<reference evidence="1 2" key="1">
    <citation type="submission" date="2018-05" db="EMBL/GenBank/DDBJ databases">
        <title>Novel Campyloabacter and Helicobacter Species and Strains.</title>
        <authorList>
            <person name="Mannion A.J."/>
            <person name="Shen Z."/>
            <person name="Fox J.G."/>
        </authorList>
    </citation>
    <scope>NUCLEOTIDE SEQUENCE [LARGE SCALE GENOMIC DNA]</scope>
    <source>
        <strain evidence="2">MIT17-664</strain>
    </source>
</reference>